<keyword evidence="3" id="KW-0067">ATP-binding</keyword>
<name>A0AA38IRL6_9CUCU</name>
<dbReference type="PANTHER" id="PTHR19375">
    <property type="entry name" value="HEAT SHOCK PROTEIN 70KDA"/>
    <property type="match status" value="1"/>
</dbReference>
<accession>A0AA38IRL6</accession>
<evidence type="ECO:0000256" key="3">
    <source>
        <dbReference type="ARBA" id="ARBA00022840"/>
    </source>
</evidence>
<gene>
    <name evidence="5" type="ORF">Zmor_011505</name>
</gene>
<reference evidence="5" key="1">
    <citation type="journal article" date="2023" name="G3 (Bethesda)">
        <title>Whole genome assemblies of Zophobas morio and Tenebrio molitor.</title>
        <authorList>
            <person name="Kaur S."/>
            <person name="Stinson S.A."/>
            <person name="diCenzo G.C."/>
        </authorList>
    </citation>
    <scope>NUCLEOTIDE SEQUENCE</scope>
    <source>
        <strain evidence="5">QUZm001</strain>
    </source>
</reference>
<keyword evidence="6" id="KW-1185">Reference proteome</keyword>
<evidence type="ECO:0000256" key="2">
    <source>
        <dbReference type="ARBA" id="ARBA00022741"/>
    </source>
</evidence>
<dbReference type="SUPFAM" id="SSF53067">
    <property type="entry name" value="Actin-like ATPase domain"/>
    <property type="match status" value="2"/>
</dbReference>
<dbReference type="EMBL" id="JALNTZ010000003">
    <property type="protein sequence ID" value="KAJ3659839.1"/>
    <property type="molecule type" value="Genomic_DNA"/>
</dbReference>
<sequence length="1381" mass="158299">MEDLVIGIDLGTTNSCVSLYLDGKTRILENSDGGRITPSFIFFTSIDDPVVGEHARRIAATKPDHGIYEVKRLVGRTFTDSYIQKNLKYLAFKVERGESNTPLVVVQQRNKVLKKTPQELCSIILQKLKSDVEAKLRQTVNKVVITVPAYFNVTQREVTLAAAKDAGFIVLKLLNEPTAAALFYYFEYDKSEENYSLVYDLGGGTFDVAILKRSSNNIEIVCVDGDTQLGGHDFDNLIVNYVAEQLIKHYDYDPRNDKENLRRLHNKCEDAKKALSSVPETVIVLIGFVKDHPNIQINITREEFETIADPLFKRTMDIVNACVKGSTISKNSIKEVILSGGSTRIPKIQKLLCGYFDEKTINKFVNPDECVAEGAALQAAMLSKSSRQVIGKIQLIDVVPLSLGLADFVNEMSIVIPRNSTIPACGTNSYTTIENRQSGLSFRIFEGERLNVIKNRLLGHFEITNITPAPPGRCEVIVTFAVDANGILIVTAQEKYKNNVKQLKINYARGNKSEEEINNSILDAEKYKKEDQLFQQFAQLKGYLITYCVSVMYNLDKKNLNNTHRGIYEMCEEIRKTAKSMGLEEKQRVEELIREIKVQFMGIFFSKEESVNTARIESDVIGLTVKIKDEEENIDKYVKNQIIAALQIYQKQIEQESKRKNILPKKSFKIQDSITVAIKQLDKLPVKNFQGKNIPEVDRDFYELKTQLLSIMKNVEEDKIEESRFSAEANFQETASFARKVKKSHNLLKYIEDNLNDCEKIIERLYPPIDGKLVGDLSKRINELTIDKLKQVKAENEDIAQRKEILRKKGTGLSTKLINIEKATKEINDIFKLLKKIEEEVFQIVSSHVDFMEKKKLLEVCKEKVNAITNNYNDICIQKLQVLNMIEGTIVFEISNNLKRICKTLKQQKMYAEQFPFPFYVTNYEIKCEEVRMLLKQVEELPKEYRCMEIFKQNTSTKIRSILEILNNQGIYNGQLISALSYLENIKNEAANVDCDTVTDALSILQFFNQLRHKIGEVENNFSSRVMTKKKEIRLFLQKMEAKILTRCSQNFQEIKIKLNEYENQAQGCVFSISTESYRQKCHEIITFANKVKEHYSNGDPASIVTSTAVNLILQLLENMARKNEEICQSMRRLSDIEESMVSYSRELPFEKLLKSLEGHQNTLNSIKKYAYNSDVLNKVADTEIKIVIERSKLDIVHKTRQLETIKECIKSIETVVPPDAFKNIIDELFFMKNIVDDMPQGNSELDSQKQSFLEGLYKCLQSMDATLANYVVTVKQPESILDLKSHFDFNTDSLDVSKHSIEFVRLIRKRAETYEESVKFYLGTNYSVDYYVIHENLVRILEELDKIVCGKNADLLKEVVEVIDYVKSLIRHLDNNAIDE</sequence>
<keyword evidence="2" id="KW-0547">Nucleotide-binding</keyword>
<feature type="coiled-coil region" evidence="4">
    <location>
        <begin position="789"/>
        <end position="840"/>
    </location>
</feature>
<dbReference type="InterPro" id="IPR043129">
    <property type="entry name" value="ATPase_NBD"/>
</dbReference>
<proteinExistence type="inferred from homology"/>
<dbReference type="FunFam" id="3.90.640.10:FF:000003">
    <property type="entry name" value="Molecular chaperone DnaK"/>
    <property type="match status" value="1"/>
</dbReference>
<dbReference type="PROSITE" id="PS01036">
    <property type="entry name" value="HSP70_3"/>
    <property type="match status" value="1"/>
</dbReference>
<evidence type="ECO:0000256" key="1">
    <source>
        <dbReference type="ARBA" id="ARBA00007381"/>
    </source>
</evidence>
<dbReference type="Proteomes" id="UP001168821">
    <property type="component" value="Unassembled WGS sequence"/>
</dbReference>
<dbReference type="Pfam" id="PF00012">
    <property type="entry name" value="HSP70"/>
    <property type="match status" value="1"/>
</dbReference>
<dbReference type="GO" id="GO:0005524">
    <property type="term" value="F:ATP binding"/>
    <property type="evidence" value="ECO:0007669"/>
    <property type="project" value="UniProtKB-KW"/>
</dbReference>
<dbReference type="CDD" id="cd24028">
    <property type="entry name" value="ASKHA_NBD_HSP70_HSPA1-like"/>
    <property type="match status" value="1"/>
</dbReference>
<dbReference type="PRINTS" id="PR00301">
    <property type="entry name" value="HEATSHOCK70"/>
</dbReference>
<keyword evidence="4" id="KW-0175">Coiled coil</keyword>
<dbReference type="InterPro" id="IPR013126">
    <property type="entry name" value="Hsp_70_fam"/>
</dbReference>
<dbReference type="Gene3D" id="2.60.34.10">
    <property type="entry name" value="Substrate Binding Domain Of DNAk, Chain A, domain 1"/>
    <property type="match status" value="1"/>
</dbReference>
<evidence type="ECO:0000256" key="4">
    <source>
        <dbReference type="SAM" id="Coils"/>
    </source>
</evidence>
<dbReference type="GO" id="GO:0140662">
    <property type="term" value="F:ATP-dependent protein folding chaperone"/>
    <property type="evidence" value="ECO:0007669"/>
    <property type="project" value="InterPro"/>
</dbReference>
<dbReference type="SUPFAM" id="SSF100920">
    <property type="entry name" value="Heat shock protein 70kD (HSP70), peptide-binding domain"/>
    <property type="match status" value="1"/>
</dbReference>
<evidence type="ECO:0000313" key="5">
    <source>
        <dbReference type="EMBL" id="KAJ3659839.1"/>
    </source>
</evidence>
<protein>
    <submittedName>
        <fullName evidence="5">Uncharacterized protein</fullName>
    </submittedName>
</protein>
<dbReference type="Gene3D" id="3.90.640.10">
    <property type="entry name" value="Actin, Chain A, domain 4"/>
    <property type="match status" value="1"/>
</dbReference>
<comment type="similarity">
    <text evidence="1">Belongs to the heat shock protein 70 family.</text>
</comment>
<comment type="caution">
    <text evidence="5">The sequence shown here is derived from an EMBL/GenBank/DDBJ whole genome shotgun (WGS) entry which is preliminary data.</text>
</comment>
<dbReference type="InterPro" id="IPR029047">
    <property type="entry name" value="HSP70_peptide-bd_sf"/>
</dbReference>
<organism evidence="5 6">
    <name type="scientific">Zophobas morio</name>
    <dbReference type="NCBI Taxonomy" id="2755281"/>
    <lineage>
        <taxon>Eukaryota</taxon>
        <taxon>Metazoa</taxon>
        <taxon>Ecdysozoa</taxon>
        <taxon>Arthropoda</taxon>
        <taxon>Hexapoda</taxon>
        <taxon>Insecta</taxon>
        <taxon>Pterygota</taxon>
        <taxon>Neoptera</taxon>
        <taxon>Endopterygota</taxon>
        <taxon>Coleoptera</taxon>
        <taxon>Polyphaga</taxon>
        <taxon>Cucujiformia</taxon>
        <taxon>Tenebrionidae</taxon>
        <taxon>Zophobas</taxon>
    </lineage>
</organism>
<dbReference type="InterPro" id="IPR018181">
    <property type="entry name" value="Heat_shock_70_CS"/>
</dbReference>
<dbReference type="Gene3D" id="3.30.420.40">
    <property type="match status" value="2"/>
</dbReference>
<dbReference type="PROSITE" id="PS00297">
    <property type="entry name" value="HSP70_1"/>
    <property type="match status" value="1"/>
</dbReference>
<evidence type="ECO:0000313" key="6">
    <source>
        <dbReference type="Proteomes" id="UP001168821"/>
    </source>
</evidence>